<keyword evidence="1" id="KW-0472">Membrane</keyword>
<proteinExistence type="predicted"/>
<feature type="transmembrane region" description="Helical" evidence="1">
    <location>
        <begin position="7"/>
        <end position="31"/>
    </location>
</feature>
<dbReference type="KEGG" id="mpsy:CEK71_04840"/>
<feature type="transmembrane region" description="Helical" evidence="1">
    <location>
        <begin position="56"/>
        <end position="79"/>
    </location>
</feature>
<reference evidence="2 3" key="1">
    <citation type="submission" date="2017-06" db="EMBL/GenBank/DDBJ databases">
        <title>Genome Sequencing of the methanotroph Methylovulum psychrotolerants str. HV10-M2 isolated from a high-altitude environment.</title>
        <authorList>
            <person name="Mateos-Rivera A."/>
        </authorList>
    </citation>
    <scope>NUCLEOTIDE SEQUENCE [LARGE SCALE GENOMIC DNA]</scope>
    <source>
        <strain evidence="2 3">HV10_M2</strain>
    </source>
</reference>
<protein>
    <submittedName>
        <fullName evidence="2">Uncharacterized protein</fullName>
    </submittedName>
</protein>
<organism evidence="2 3">
    <name type="scientific">Methylovulum psychrotolerans</name>
    <dbReference type="NCBI Taxonomy" id="1704499"/>
    <lineage>
        <taxon>Bacteria</taxon>
        <taxon>Pseudomonadati</taxon>
        <taxon>Pseudomonadota</taxon>
        <taxon>Gammaproteobacteria</taxon>
        <taxon>Methylococcales</taxon>
        <taxon>Methylococcaceae</taxon>
        <taxon>Methylovulum</taxon>
    </lineage>
</organism>
<name>A0A1Z4BVX5_9GAMM</name>
<evidence type="ECO:0000313" key="2">
    <source>
        <dbReference type="EMBL" id="ASF45445.1"/>
    </source>
</evidence>
<dbReference type="OrthoDB" id="2615483at2"/>
<keyword evidence="1" id="KW-1133">Transmembrane helix</keyword>
<dbReference type="EMBL" id="CP022129">
    <property type="protein sequence ID" value="ASF45445.1"/>
    <property type="molecule type" value="Genomic_DNA"/>
</dbReference>
<evidence type="ECO:0000313" key="3">
    <source>
        <dbReference type="Proteomes" id="UP000197019"/>
    </source>
</evidence>
<keyword evidence="1" id="KW-0812">Transmembrane</keyword>
<dbReference type="AlphaFoldDB" id="A0A1Z4BVX5"/>
<keyword evidence="3" id="KW-1185">Reference proteome</keyword>
<evidence type="ECO:0000256" key="1">
    <source>
        <dbReference type="SAM" id="Phobius"/>
    </source>
</evidence>
<gene>
    <name evidence="2" type="ORF">CEK71_04840</name>
</gene>
<sequence>MKVSFKGIAIGGITDVVLSGILGIPLSIYVISSRGLLGLPKDQLGMAAVEAIHSNVGLYSVQLFIGLSCSIFGGYIAAWLAKHDEILNGVLASWLCVGIGVYSLIFGKASDSVPLHFALVAITPICYALGAYLRRKSVRAGAATV</sequence>
<feature type="transmembrane region" description="Helical" evidence="1">
    <location>
        <begin position="86"/>
        <end position="107"/>
    </location>
</feature>
<accession>A0A1Z4BVX5</accession>
<dbReference type="Proteomes" id="UP000197019">
    <property type="component" value="Chromosome"/>
</dbReference>
<dbReference type="RefSeq" id="WP_088618327.1">
    <property type="nucleotide sequence ID" value="NZ_CP022129.1"/>
</dbReference>
<feature type="transmembrane region" description="Helical" evidence="1">
    <location>
        <begin position="113"/>
        <end position="133"/>
    </location>
</feature>